<evidence type="ECO:0000256" key="11">
    <source>
        <dbReference type="HAMAP-Rule" id="MF_00228"/>
    </source>
</evidence>
<dbReference type="EC" id="2.7.1.50" evidence="11"/>
<proteinExistence type="inferred from homology"/>
<dbReference type="InterPro" id="IPR000417">
    <property type="entry name" value="Hyethyz_kinase"/>
</dbReference>
<comment type="function">
    <text evidence="11">Catalyzes the phosphorylation of the hydroxyl group of 4-methyl-5-beta-hydroxyethylthiazole (THZ).</text>
</comment>
<feature type="binding site" evidence="11">
    <location>
        <position position="136"/>
    </location>
    <ligand>
        <name>ATP</name>
        <dbReference type="ChEBI" id="CHEBI:30616"/>
    </ligand>
</feature>
<dbReference type="Pfam" id="PF02110">
    <property type="entry name" value="HK"/>
    <property type="match status" value="1"/>
</dbReference>
<dbReference type="PRINTS" id="PR01099">
    <property type="entry name" value="HYETHTZKNASE"/>
</dbReference>
<keyword evidence="9 11" id="KW-0460">Magnesium</keyword>
<dbReference type="GO" id="GO:0000287">
    <property type="term" value="F:magnesium ion binding"/>
    <property type="evidence" value="ECO:0007669"/>
    <property type="project" value="UniProtKB-UniRule"/>
</dbReference>
<keyword evidence="6 11" id="KW-0547">Nucleotide-binding</keyword>
<name>A0A3N0AYF6_9ACTN</name>
<evidence type="ECO:0000256" key="1">
    <source>
        <dbReference type="ARBA" id="ARBA00001771"/>
    </source>
</evidence>
<evidence type="ECO:0000256" key="6">
    <source>
        <dbReference type="ARBA" id="ARBA00022741"/>
    </source>
</evidence>
<dbReference type="GO" id="GO:0004417">
    <property type="term" value="F:hydroxyethylthiazole kinase activity"/>
    <property type="evidence" value="ECO:0007669"/>
    <property type="project" value="UniProtKB-UniRule"/>
</dbReference>
<evidence type="ECO:0000256" key="7">
    <source>
        <dbReference type="ARBA" id="ARBA00022777"/>
    </source>
</evidence>
<comment type="cofactor">
    <cofactor evidence="2 11">
        <name>Mg(2+)</name>
        <dbReference type="ChEBI" id="CHEBI:18420"/>
    </cofactor>
</comment>
<evidence type="ECO:0000256" key="8">
    <source>
        <dbReference type="ARBA" id="ARBA00022840"/>
    </source>
</evidence>
<protein>
    <recommendedName>
        <fullName evidence="11">Hydroxyethylthiazole kinase</fullName>
        <ecNumber evidence="11">2.7.1.50</ecNumber>
    </recommendedName>
    <alternativeName>
        <fullName evidence="11">4-methyl-5-beta-hydroxyethylthiazole kinase</fullName>
        <shortName evidence="11">TH kinase</shortName>
        <shortName evidence="11">Thz kinase</shortName>
    </alternativeName>
</protein>
<accession>A0A3N0AYF6</accession>
<keyword evidence="5 11" id="KW-0479">Metal-binding</keyword>
<dbReference type="InterPro" id="IPR029056">
    <property type="entry name" value="Ribokinase-like"/>
</dbReference>
<evidence type="ECO:0000256" key="3">
    <source>
        <dbReference type="ARBA" id="ARBA00004868"/>
    </source>
</evidence>
<dbReference type="UniPathway" id="UPA00060">
    <property type="reaction ID" value="UER00139"/>
</dbReference>
<dbReference type="EMBL" id="QICA01000002">
    <property type="protein sequence ID" value="RNL39589.1"/>
    <property type="molecule type" value="Genomic_DNA"/>
</dbReference>
<keyword evidence="7 11" id="KW-0418">Kinase</keyword>
<evidence type="ECO:0000256" key="5">
    <source>
        <dbReference type="ARBA" id="ARBA00022723"/>
    </source>
</evidence>
<dbReference type="GO" id="GO:0005524">
    <property type="term" value="F:ATP binding"/>
    <property type="evidence" value="ECO:0007669"/>
    <property type="project" value="UniProtKB-UniRule"/>
</dbReference>
<evidence type="ECO:0000256" key="9">
    <source>
        <dbReference type="ARBA" id="ARBA00022842"/>
    </source>
</evidence>
<evidence type="ECO:0000256" key="10">
    <source>
        <dbReference type="ARBA" id="ARBA00022977"/>
    </source>
</evidence>
<evidence type="ECO:0000256" key="2">
    <source>
        <dbReference type="ARBA" id="ARBA00001946"/>
    </source>
</evidence>
<gene>
    <name evidence="11" type="primary">thiM</name>
    <name evidence="12" type="ORF">DMP10_01255</name>
</gene>
<keyword evidence="8 11" id="KW-0067">ATP-binding</keyword>
<feature type="binding site" evidence="11">
    <location>
        <position position="61"/>
    </location>
    <ligand>
        <name>substrate</name>
    </ligand>
</feature>
<dbReference type="RefSeq" id="WP_117284664.1">
    <property type="nucleotide sequence ID" value="NZ_JAMTCE010000009.1"/>
</dbReference>
<dbReference type="CDD" id="cd01170">
    <property type="entry name" value="THZ_kinase"/>
    <property type="match status" value="1"/>
</dbReference>
<dbReference type="GO" id="GO:0009229">
    <property type="term" value="P:thiamine diphosphate biosynthetic process"/>
    <property type="evidence" value="ECO:0007669"/>
    <property type="project" value="UniProtKB-UniRule"/>
</dbReference>
<keyword evidence="13" id="KW-1185">Reference proteome</keyword>
<evidence type="ECO:0000313" key="13">
    <source>
        <dbReference type="Proteomes" id="UP000278327"/>
    </source>
</evidence>
<dbReference type="GO" id="GO:0009228">
    <property type="term" value="P:thiamine biosynthetic process"/>
    <property type="evidence" value="ECO:0007669"/>
    <property type="project" value="UniProtKB-KW"/>
</dbReference>
<comment type="pathway">
    <text evidence="3 11">Cofactor biosynthesis; thiamine diphosphate biosynthesis; 4-methyl-5-(2-phosphoethyl)-thiazole from 5-(2-hydroxyethyl)-4-methylthiazole: step 1/1.</text>
</comment>
<dbReference type="AlphaFoldDB" id="A0A3N0AYF6"/>
<sequence>MSEHSTTTASPTRTEAELRTLMARAVREVRETNPLAPSITNTVTQNFVANAQLAVGGSAAMVYLPDEGECVAALGGAVYINLGTLLPVYEQTVPATARACAAAGKPWVLDPVGIGIGSLRTQLIEAVRENPPAILRGNASEIIAVAELWGLAGNSSDDASGDGPRGVDSTDSVDAAERAAVACARFTGGAVAVSGATDLVTDGAQVARLSGGSPLMTCITGSGCSLGGVAAVYACVADPFVAALTAIAVYNLAGLRAAEACSGSGSFQVAFLDALYNLTAEEVAEAPLILTDASDTQAL</sequence>
<feature type="binding site" evidence="11">
    <location>
        <position position="194"/>
    </location>
    <ligand>
        <name>ATP</name>
        <dbReference type="ChEBI" id="CHEBI:30616"/>
    </ligand>
</feature>
<dbReference type="Gene3D" id="3.40.1190.20">
    <property type="match status" value="1"/>
</dbReference>
<comment type="caution">
    <text evidence="12">The sequence shown here is derived from an EMBL/GenBank/DDBJ whole genome shotgun (WGS) entry which is preliminary data.</text>
</comment>
<dbReference type="NCBIfam" id="NF006830">
    <property type="entry name" value="PRK09355.1"/>
    <property type="match status" value="1"/>
</dbReference>
<keyword evidence="10 11" id="KW-0784">Thiamine biosynthesis</keyword>
<dbReference type="HAMAP" id="MF_00228">
    <property type="entry name" value="Thz_kinase"/>
    <property type="match status" value="1"/>
</dbReference>
<comment type="catalytic activity">
    <reaction evidence="1 11">
        <text>5-(2-hydroxyethyl)-4-methylthiazole + ATP = 4-methyl-5-(2-phosphooxyethyl)-thiazole + ADP + H(+)</text>
        <dbReference type="Rhea" id="RHEA:24212"/>
        <dbReference type="ChEBI" id="CHEBI:15378"/>
        <dbReference type="ChEBI" id="CHEBI:17957"/>
        <dbReference type="ChEBI" id="CHEBI:30616"/>
        <dbReference type="ChEBI" id="CHEBI:58296"/>
        <dbReference type="ChEBI" id="CHEBI:456216"/>
        <dbReference type="EC" id="2.7.1.50"/>
    </reaction>
</comment>
<evidence type="ECO:0000313" key="12">
    <source>
        <dbReference type="EMBL" id="RNL39589.1"/>
    </source>
</evidence>
<feature type="binding site" evidence="11">
    <location>
        <position position="221"/>
    </location>
    <ligand>
        <name>substrate</name>
    </ligand>
</feature>
<evidence type="ECO:0000256" key="4">
    <source>
        <dbReference type="ARBA" id="ARBA00022679"/>
    </source>
</evidence>
<dbReference type="PIRSF" id="PIRSF000513">
    <property type="entry name" value="Thz_kinase"/>
    <property type="match status" value="1"/>
</dbReference>
<organism evidence="12 13">
    <name type="scientific">Adlercreutzia equolifaciens subsp. celatus DSM 18785</name>
    <dbReference type="NCBI Taxonomy" id="1121021"/>
    <lineage>
        <taxon>Bacteria</taxon>
        <taxon>Bacillati</taxon>
        <taxon>Actinomycetota</taxon>
        <taxon>Coriobacteriia</taxon>
        <taxon>Eggerthellales</taxon>
        <taxon>Eggerthellaceae</taxon>
        <taxon>Adlercreutzia</taxon>
    </lineage>
</organism>
<dbReference type="Proteomes" id="UP000278327">
    <property type="component" value="Unassembled WGS sequence"/>
</dbReference>
<reference evidence="12 13" key="1">
    <citation type="journal article" date="2019" name="Microbiol. Resour. Announc.">
        <title>Draft Genome Sequences of Type Strains of Gordonibacter faecihominis, Paraeggerthella hongkongensis, Parvibacter caecicola,Slackia equolifaciens, Slackia faecicanis, and Slackia isoflavoniconvertens.</title>
        <authorList>
            <person name="Danylec N."/>
            <person name="Stoll D.A."/>
            <person name="Dotsch A."/>
            <person name="Huch M."/>
        </authorList>
    </citation>
    <scope>NUCLEOTIDE SEQUENCE [LARGE SCALE GENOMIC DNA]</scope>
    <source>
        <strain evidence="12 13">DSM 18785</strain>
    </source>
</reference>
<dbReference type="SUPFAM" id="SSF53613">
    <property type="entry name" value="Ribokinase-like"/>
    <property type="match status" value="1"/>
</dbReference>
<keyword evidence="4 11" id="KW-0808">Transferase</keyword>
<comment type="similarity">
    <text evidence="11">Belongs to the Thz kinase family.</text>
</comment>